<protein>
    <recommendedName>
        <fullName evidence="5 8">Aldose 1-epimerase</fullName>
        <ecNumber evidence="4 8">5.1.3.3</ecNumber>
    </recommendedName>
</protein>
<dbReference type="PROSITE" id="PS00545">
    <property type="entry name" value="ALDOSE_1_EPIMERASE"/>
    <property type="match status" value="1"/>
</dbReference>
<keyword evidence="6 8" id="KW-0413">Isomerase</keyword>
<evidence type="ECO:0000256" key="5">
    <source>
        <dbReference type="ARBA" id="ARBA00014165"/>
    </source>
</evidence>
<dbReference type="InterPro" id="IPR014718">
    <property type="entry name" value="GH-type_carb-bd"/>
</dbReference>
<dbReference type="GO" id="GO:0005737">
    <property type="term" value="C:cytoplasm"/>
    <property type="evidence" value="ECO:0007669"/>
    <property type="project" value="TreeGrafter"/>
</dbReference>
<evidence type="ECO:0000256" key="7">
    <source>
        <dbReference type="ARBA" id="ARBA00023277"/>
    </source>
</evidence>
<dbReference type="PANTHER" id="PTHR10091:SF0">
    <property type="entry name" value="GALACTOSE MUTAROTASE"/>
    <property type="match status" value="1"/>
</dbReference>
<keyword evidence="13" id="KW-1185">Reference proteome</keyword>
<dbReference type="Pfam" id="PF01263">
    <property type="entry name" value="Aldose_epim"/>
    <property type="match status" value="1"/>
</dbReference>
<dbReference type="CDD" id="cd09019">
    <property type="entry name" value="galactose_mutarotase_like"/>
    <property type="match status" value="1"/>
</dbReference>
<dbReference type="InterPro" id="IPR008183">
    <property type="entry name" value="Aldose_1/G6P_1-epimerase"/>
</dbReference>
<name>S0LG49_9ENTE</name>
<sequence length="331" mass="36495">MVQVQIVKTDTMGIVYTLKNDTQRVSLSPVGARLLGWEIEMGETTRDIVVGFDSIDQHLTHRYFGATIGPVAGRIKEGTFTLGDHTYQLETTENGHTLHSGALGLDQVTFDAAVDSKENQASVAFRTVFSDPDQRFPGTLDITVTYTLTNENELTITYDATTDEPTLFNPTNHGYFNLSGDARNPINDHHLHIGAHHIAEKLADVTTTGEVLSVEGTAYDFETSRPIGDVALDDPFILHHETDADLELVSADQQVKLTVKTDAPTVILYTTGTHEEGETMKKGQVMANRGSIAIETQGIPGSERYTHFPSITLKPEQAFHSVTRYHLEELK</sequence>
<evidence type="ECO:0000256" key="4">
    <source>
        <dbReference type="ARBA" id="ARBA00013185"/>
    </source>
</evidence>
<evidence type="ECO:0000256" key="10">
    <source>
        <dbReference type="PIRSR" id="PIRSR005096-2"/>
    </source>
</evidence>
<dbReference type="GO" id="GO:0004034">
    <property type="term" value="F:aldose 1-epimerase activity"/>
    <property type="evidence" value="ECO:0007669"/>
    <property type="project" value="UniProtKB-EC"/>
</dbReference>
<evidence type="ECO:0000256" key="1">
    <source>
        <dbReference type="ARBA" id="ARBA00001614"/>
    </source>
</evidence>
<dbReference type="InterPro" id="IPR015443">
    <property type="entry name" value="Aldose_1-epimerase"/>
</dbReference>
<evidence type="ECO:0000313" key="13">
    <source>
        <dbReference type="Proteomes" id="UP000015961"/>
    </source>
</evidence>
<dbReference type="GO" id="GO:0033499">
    <property type="term" value="P:galactose catabolic process via UDP-galactose, Leloir pathway"/>
    <property type="evidence" value="ECO:0007669"/>
    <property type="project" value="TreeGrafter"/>
</dbReference>
<comment type="pathway">
    <text evidence="2 8">Carbohydrate metabolism; hexose metabolism.</text>
</comment>
<feature type="binding site" evidence="10">
    <location>
        <position position="233"/>
    </location>
    <ligand>
        <name>beta-D-galactose</name>
        <dbReference type="ChEBI" id="CHEBI:27667"/>
    </ligand>
</feature>
<dbReference type="GO" id="GO:0006006">
    <property type="term" value="P:glucose metabolic process"/>
    <property type="evidence" value="ECO:0007669"/>
    <property type="project" value="TreeGrafter"/>
</dbReference>
<dbReference type="OrthoDB" id="9779408at2"/>
<feature type="active site" description="Proton donor" evidence="9">
    <location>
        <position position="173"/>
    </location>
</feature>
<comment type="similarity">
    <text evidence="3 8">Belongs to the aldose epimerase family.</text>
</comment>
<dbReference type="GO" id="GO:0030246">
    <property type="term" value="F:carbohydrate binding"/>
    <property type="evidence" value="ECO:0007669"/>
    <property type="project" value="InterPro"/>
</dbReference>
<gene>
    <name evidence="12" type="ORF">I573_00060</name>
</gene>
<comment type="caution">
    <text evidence="12">The sequence shown here is derived from an EMBL/GenBank/DDBJ whole genome shotgun (WGS) entry which is preliminary data.</text>
</comment>
<dbReference type="EC" id="5.1.3.3" evidence="4 8"/>
<proteinExistence type="inferred from homology"/>
<dbReference type="InterPro" id="IPR011013">
    <property type="entry name" value="Gal_mutarotase_sf_dom"/>
</dbReference>
<feature type="binding site" evidence="11">
    <location>
        <begin position="173"/>
        <end position="175"/>
    </location>
    <ligand>
        <name>beta-D-galactose</name>
        <dbReference type="ChEBI" id="CHEBI:27667"/>
    </ligand>
</feature>
<dbReference type="InterPro" id="IPR047215">
    <property type="entry name" value="Galactose_mutarotase-like"/>
</dbReference>
<dbReference type="Gene3D" id="2.70.98.10">
    <property type="match status" value="1"/>
</dbReference>
<dbReference type="SUPFAM" id="SSF74650">
    <property type="entry name" value="Galactose mutarotase-like"/>
    <property type="match status" value="1"/>
</dbReference>
<evidence type="ECO:0000256" key="3">
    <source>
        <dbReference type="ARBA" id="ARBA00006206"/>
    </source>
</evidence>
<dbReference type="EMBL" id="ASWO01000001">
    <property type="protein sequence ID" value="EOT87005.1"/>
    <property type="molecule type" value="Genomic_DNA"/>
</dbReference>
<dbReference type="PATRIC" id="fig|1140003.3.peg.57"/>
<evidence type="ECO:0000256" key="8">
    <source>
        <dbReference type="PIRNR" id="PIRNR005096"/>
    </source>
</evidence>
<dbReference type="AlphaFoldDB" id="S0LG49"/>
<dbReference type="PANTHER" id="PTHR10091">
    <property type="entry name" value="ALDOSE-1-EPIMERASE"/>
    <property type="match status" value="1"/>
</dbReference>
<dbReference type="InterPro" id="IPR018052">
    <property type="entry name" value="Ald1_epimerase_CS"/>
</dbReference>
<comment type="catalytic activity">
    <reaction evidence="1 8">
        <text>alpha-D-glucose = beta-D-glucose</text>
        <dbReference type="Rhea" id="RHEA:10264"/>
        <dbReference type="ChEBI" id="CHEBI:15903"/>
        <dbReference type="ChEBI" id="CHEBI:17925"/>
        <dbReference type="EC" id="5.1.3.3"/>
    </reaction>
</comment>
<evidence type="ECO:0000256" key="6">
    <source>
        <dbReference type="ARBA" id="ARBA00023235"/>
    </source>
</evidence>
<feature type="active site" description="Proton acceptor" evidence="9">
    <location>
        <position position="295"/>
    </location>
</feature>
<evidence type="ECO:0000256" key="9">
    <source>
        <dbReference type="PIRSR" id="PIRSR005096-1"/>
    </source>
</evidence>
<evidence type="ECO:0000256" key="2">
    <source>
        <dbReference type="ARBA" id="ARBA00005028"/>
    </source>
</evidence>
<dbReference type="STRING" id="1140003.OMY_00061"/>
<organism evidence="12 13">
    <name type="scientific">Enterococcus sulfureus ATCC 49903</name>
    <dbReference type="NCBI Taxonomy" id="1140003"/>
    <lineage>
        <taxon>Bacteria</taxon>
        <taxon>Bacillati</taxon>
        <taxon>Bacillota</taxon>
        <taxon>Bacilli</taxon>
        <taxon>Lactobacillales</taxon>
        <taxon>Enterococcaceae</taxon>
        <taxon>Enterococcus</taxon>
    </lineage>
</organism>
<accession>S0LG49</accession>
<evidence type="ECO:0000313" key="12">
    <source>
        <dbReference type="EMBL" id="EOT87005.1"/>
    </source>
</evidence>
<dbReference type="Proteomes" id="UP000015961">
    <property type="component" value="Unassembled WGS sequence"/>
</dbReference>
<dbReference type="RefSeq" id="WP_016184553.1">
    <property type="nucleotide sequence ID" value="NZ_ASWO01000001.1"/>
</dbReference>
<dbReference type="UniPathway" id="UPA00242"/>
<dbReference type="eggNOG" id="COG2017">
    <property type="taxonomic scope" value="Bacteria"/>
</dbReference>
<keyword evidence="7 8" id="KW-0119">Carbohydrate metabolism</keyword>
<reference evidence="12 13" key="1">
    <citation type="submission" date="2013-03" db="EMBL/GenBank/DDBJ databases">
        <title>The Genome Sequence of Enterococcus sulfureus ATCC_49903 (PacBio/Illumina hybrid assembly).</title>
        <authorList>
            <consortium name="The Broad Institute Genomics Platform"/>
            <consortium name="The Broad Institute Genome Sequencing Center for Infectious Disease"/>
            <person name="Earl A."/>
            <person name="Russ C."/>
            <person name="Gilmore M."/>
            <person name="Surin D."/>
            <person name="Walker B."/>
            <person name="Young S."/>
            <person name="Zeng Q."/>
            <person name="Gargeya S."/>
            <person name="Fitzgerald M."/>
            <person name="Haas B."/>
            <person name="Abouelleil A."/>
            <person name="Allen A.W."/>
            <person name="Alvarado L."/>
            <person name="Arachchi H.M."/>
            <person name="Berlin A.M."/>
            <person name="Chapman S.B."/>
            <person name="Gainer-Dewar J."/>
            <person name="Goldberg J."/>
            <person name="Griggs A."/>
            <person name="Gujja S."/>
            <person name="Hansen M."/>
            <person name="Howarth C."/>
            <person name="Imamovic A."/>
            <person name="Ireland A."/>
            <person name="Larimer J."/>
            <person name="McCowan C."/>
            <person name="Murphy C."/>
            <person name="Pearson M."/>
            <person name="Poon T.W."/>
            <person name="Priest M."/>
            <person name="Roberts A."/>
            <person name="Saif S."/>
            <person name="Shea T."/>
            <person name="Sisk P."/>
            <person name="Sykes S."/>
            <person name="Wortman J."/>
            <person name="Nusbaum C."/>
            <person name="Birren B."/>
        </authorList>
    </citation>
    <scope>NUCLEOTIDE SEQUENCE [LARGE SCALE GENOMIC DNA]</scope>
    <source>
        <strain evidence="12 13">ATCC 49903</strain>
    </source>
</reference>
<dbReference type="PIRSF" id="PIRSF005096">
    <property type="entry name" value="GALM"/>
    <property type="match status" value="1"/>
</dbReference>
<evidence type="ECO:0000256" key="11">
    <source>
        <dbReference type="PIRSR" id="PIRSR005096-3"/>
    </source>
</evidence>